<feature type="transmembrane region" description="Helical" evidence="10">
    <location>
        <begin position="205"/>
        <end position="226"/>
    </location>
</feature>
<dbReference type="Pfam" id="PF13853">
    <property type="entry name" value="7tm_4"/>
    <property type="match status" value="1"/>
</dbReference>
<dbReference type="FunFam" id="1.20.1070.10:FF:000008">
    <property type="entry name" value="Olfactory receptor"/>
    <property type="match status" value="1"/>
</dbReference>
<comment type="caution">
    <text evidence="12">The sequence shown here is derived from an EMBL/GenBank/DDBJ whole genome shotgun (WGS) entry which is preliminary data.</text>
</comment>
<sequence length="317" mass="35736">MYGCPNQSIPVKFYIVAFSASPAGHLSLFIGVLLMYLMTILGNVTIITLVCAVKKIHTPMYFFLCNLSFLDLISTTSIIPKLLFITLTQDHSISIHGCIAQLFFFMLCGTGVLLILTSMAYDRYVAVCRPLQYYLIMSKFLCVVMAVVSWLVGTFNSLMHTILTSLLMFCISHDINNFFCELSSLISISSSDANSRKILIAIEDFFLGFLPFFLIILSYIFIICNIMKIRSKHGRLKAFSSCTSHLLTVTLFGGPGILFYIRTQFSHEEDKDKLLSVLFLIVVPMLNPLVYSLRNKDIWEATAAITKRKCTRGAFSF</sequence>
<evidence type="ECO:0000256" key="4">
    <source>
        <dbReference type="ARBA" id="ARBA00022725"/>
    </source>
</evidence>
<keyword evidence="4" id="KW-0552">Olfaction</keyword>
<evidence type="ECO:0000313" key="12">
    <source>
        <dbReference type="EMBL" id="DBA29683.1"/>
    </source>
</evidence>
<evidence type="ECO:0000256" key="1">
    <source>
        <dbReference type="ARBA" id="ARBA00004651"/>
    </source>
</evidence>
<accession>A0AAV3ARA3</accession>
<evidence type="ECO:0000256" key="8">
    <source>
        <dbReference type="ARBA" id="ARBA00023170"/>
    </source>
</evidence>
<dbReference type="GO" id="GO:0004984">
    <property type="term" value="F:olfactory receptor activity"/>
    <property type="evidence" value="ECO:0007669"/>
    <property type="project" value="InterPro"/>
</dbReference>
<dbReference type="InterPro" id="IPR017452">
    <property type="entry name" value="GPCR_Rhodpsn_7TM"/>
</dbReference>
<evidence type="ECO:0000313" key="13">
    <source>
        <dbReference type="Proteomes" id="UP001181693"/>
    </source>
</evidence>
<keyword evidence="13" id="KW-1185">Reference proteome</keyword>
<dbReference type="GO" id="GO:0004930">
    <property type="term" value="F:G protein-coupled receptor activity"/>
    <property type="evidence" value="ECO:0007669"/>
    <property type="project" value="UniProtKB-KW"/>
</dbReference>
<dbReference type="InterPro" id="IPR050516">
    <property type="entry name" value="Olfactory_GPCR"/>
</dbReference>
<keyword evidence="2" id="KW-1003">Cell membrane</keyword>
<dbReference type="InterPro" id="IPR000276">
    <property type="entry name" value="GPCR_Rhodpsn"/>
</dbReference>
<evidence type="ECO:0000259" key="11">
    <source>
        <dbReference type="PROSITE" id="PS50262"/>
    </source>
</evidence>
<dbReference type="EMBL" id="DYDO01000002">
    <property type="protein sequence ID" value="DBA29683.1"/>
    <property type="molecule type" value="Genomic_DNA"/>
</dbReference>
<dbReference type="GO" id="GO:0005886">
    <property type="term" value="C:plasma membrane"/>
    <property type="evidence" value="ECO:0007669"/>
    <property type="project" value="UniProtKB-SubCell"/>
</dbReference>
<dbReference type="InterPro" id="IPR000725">
    <property type="entry name" value="Olfact_rcpt"/>
</dbReference>
<dbReference type="SUPFAM" id="SSF81321">
    <property type="entry name" value="Family A G protein-coupled receptor-like"/>
    <property type="match status" value="1"/>
</dbReference>
<proteinExistence type="predicted"/>
<keyword evidence="4" id="KW-0716">Sensory transduction</keyword>
<feature type="domain" description="G-protein coupled receptors family 1 profile" evidence="11">
    <location>
        <begin position="42"/>
        <end position="291"/>
    </location>
</feature>
<feature type="transmembrane region" description="Helical" evidence="10">
    <location>
        <begin position="133"/>
        <end position="153"/>
    </location>
</feature>
<dbReference type="PROSITE" id="PS50262">
    <property type="entry name" value="G_PROTEIN_RECEP_F1_2"/>
    <property type="match status" value="1"/>
</dbReference>
<dbReference type="CDD" id="cd13954">
    <property type="entry name" value="7tmA_OR"/>
    <property type="match status" value="1"/>
</dbReference>
<feature type="transmembrane region" description="Helical" evidence="10">
    <location>
        <begin position="28"/>
        <end position="53"/>
    </location>
</feature>
<organism evidence="12 13">
    <name type="scientific">Pyxicephalus adspersus</name>
    <name type="common">African bullfrog</name>
    <dbReference type="NCBI Taxonomy" id="30357"/>
    <lineage>
        <taxon>Eukaryota</taxon>
        <taxon>Metazoa</taxon>
        <taxon>Chordata</taxon>
        <taxon>Craniata</taxon>
        <taxon>Vertebrata</taxon>
        <taxon>Euteleostomi</taxon>
        <taxon>Amphibia</taxon>
        <taxon>Batrachia</taxon>
        <taxon>Anura</taxon>
        <taxon>Neobatrachia</taxon>
        <taxon>Ranoidea</taxon>
        <taxon>Pyxicephalidae</taxon>
        <taxon>Pyxicephalinae</taxon>
        <taxon>Pyxicephalus</taxon>
    </lineage>
</organism>
<feature type="transmembrane region" description="Helical" evidence="10">
    <location>
        <begin position="273"/>
        <end position="291"/>
    </location>
</feature>
<dbReference type="Gene3D" id="1.20.1070.10">
    <property type="entry name" value="Rhodopsin 7-helix transmembrane proteins"/>
    <property type="match status" value="1"/>
</dbReference>
<dbReference type="Proteomes" id="UP001181693">
    <property type="component" value="Unassembled WGS sequence"/>
</dbReference>
<comment type="subcellular location">
    <subcellularLocation>
        <location evidence="1">Cell membrane</location>
        <topology evidence="1">Multi-pass membrane protein</topology>
    </subcellularLocation>
</comment>
<dbReference type="PANTHER" id="PTHR26452">
    <property type="entry name" value="OLFACTORY RECEPTOR"/>
    <property type="match status" value="1"/>
</dbReference>
<keyword evidence="9" id="KW-0807">Transducer</keyword>
<feature type="transmembrane region" description="Helical" evidence="10">
    <location>
        <begin position="60"/>
        <end position="79"/>
    </location>
</feature>
<feature type="transmembrane region" description="Helical" evidence="10">
    <location>
        <begin position="99"/>
        <end position="121"/>
    </location>
</feature>
<evidence type="ECO:0000256" key="3">
    <source>
        <dbReference type="ARBA" id="ARBA00022692"/>
    </source>
</evidence>
<reference evidence="12" key="1">
    <citation type="thesis" date="2020" institute="ProQuest LLC" country="789 East Eisenhower Parkway, Ann Arbor, MI, USA">
        <title>Comparative Genomics and Chromosome Evolution.</title>
        <authorList>
            <person name="Mudd A.B."/>
        </authorList>
    </citation>
    <scope>NUCLEOTIDE SEQUENCE</scope>
    <source>
        <strain evidence="12">1538</strain>
        <tissue evidence="12">Blood</tissue>
    </source>
</reference>
<evidence type="ECO:0000256" key="2">
    <source>
        <dbReference type="ARBA" id="ARBA00022475"/>
    </source>
</evidence>
<evidence type="ECO:0000256" key="10">
    <source>
        <dbReference type="SAM" id="Phobius"/>
    </source>
</evidence>
<keyword evidence="3 10" id="KW-0812">Transmembrane</keyword>
<keyword evidence="5 10" id="KW-1133">Transmembrane helix</keyword>
<evidence type="ECO:0000256" key="9">
    <source>
        <dbReference type="ARBA" id="ARBA00023224"/>
    </source>
</evidence>
<keyword evidence="8" id="KW-0675">Receptor</keyword>
<feature type="transmembrane region" description="Helical" evidence="10">
    <location>
        <begin position="238"/>
        <end position="261"/>
    </location>
</feature>
<evidence type="ECO:0000256" key="6">
    <source>
        <dbReference type="ARBA" id="ARBA00023040"/>
    </source>
</evidence>
<gene>
    <name evidence="12" type="ORF">GDO54_005746</name>
</gene>
<name>A0AAV3ARA3_PYXAD</name>
<evidence type="ECO:0000256" key="7">
    <source>
        <dbReference type="ARBA" id="ARBA00023136"/>
    </source>
</evidence>
<protein>
    <recommendedName>
        <fullName evidence="11">G-protein coupled receptors family 1 profile domain-containing protein</fullName>
    </recommendedName>
</protein>
<keyword evidence="7 10" id="KW-0472">Membrane</keyword>
<dbReference type="PRINTS" id="PR00237">
    <property type="entry name" value="GPCRRHODOPSN"/>
</dbReference>
<dbReference type="AlphaFoldDB" id="A0AAV3ARA3"/>
<dbReference type="PRINTS" id="PR00245">
    <property type="entry name" value="OLFACTORYR"/>
</dbReference>
<evidence type="ECO:0000256" key="5">
    <source>
        <dbReference type="ARBA" id="ARBA00022989"/>
    </source>
</evidence>
<keyword evidence="6" id="KW-0297">G-protein coupled receptor</keyword>